<organism evidence="2 3">
    <name type="scientific">Lachnospira pectinoschiza</name>
    <dbReference type="NCBI Taxonomy" id="28052"/>
    <lineage>
        <taxon>Bacteria</taxon>
        <taxon>Bacillati</taxon>
        <taxon>Bacillota</taxon>
        <taxon>Clostridia</taxon>
        <taxon>Lachnospirales</taxon>
        <taxon>Lachnospiraceae</taxon>
        <taxon>Lachnospira</taxon>
    </lineage>
</organism>
<dbReference type="SUPFAM" id="SSF89447">
    <property type="entry name" value="AbrB/MazE/MraZ-like"/>
    <property type="match status" value="1"/>
</dbReference>
<dbReference type="Gene3D" id="2.10.260.10">
    <property type="match status" value="1"/>
</dbReference>
<name>A0A1G9WGY6_9FIRM</name>
<dbReference type="InterPro" id="IPR007159">
    <property type="entry name" value="SpoVT-AbrB_dom"/>
</dbReference>
<protein>
    <submittedName>
        <fullName evidence="2">Antitoxin MazE</fullName>
    </submittedName>
</protein>
<reference evidence="3" key="1">
    <citation type="submission" date="2016-10" db="EMBL/GenBank/DDBJ databases">
        <authorList>
            <person name="Varghese N."/>
            <person name="Submissions S."/>
        </authorList>
    </citation>
    <scope>NUCLEOTIDE SEQUENCE [LARGE SCALE GENOMIC DNA]</scope>
    <source>
        <strain evidence="3">M83</strain>
    </source>
</reference>
<dbReference type="GO" id="GO:0097351">
    <property type="term" value="F:toxin sequestering activity"/>
    <property type="evidence" value="ECO:0007669"/>
    <property type="project" value="InterPro"/>
</dbReference>
<feature type="domain" description="SpoVT-AbrB" evidence="1">
    <location>
        <begin position="6"/>
        <end position="51"/>
    </location>
</feature>
<proteinExistence type="predicted"/>
<sequence length="86" mass="9709">MQISVSKWGNSLGIRVPINVVNTLSIKSGDTLNYEIKDNQLILSKKISTKEMFEKFYNKPMEEITIDDIGKAEAIDWGEDIGGEIF</sequence>
<dbReference type="PANTHER" id="PTHR40516">
    <property type="entry name" value="ANTITOXIN CHPS-RELATED"/>
    <property type="match status" value="1"/>
</dbReference>
<evidence type="ECO:0000259" key="1">
    <source>
        <dbReference type="SMART" id="SM00966"/>
    </source>
</evidence>
<dbReference type="GO" id="GO:0003677">
    <property type="term" value="F:DNA binding"/>
    <property type="evidence" value="ECO:0007669"/>
    <property type="project" value="InterPro"/>
</dbReference>
<dbReference type="PANTHER" id="PTHR40516:SF1">
    <property type="entry name" value="ANTITOXIN CHPS-RELATED"/>
    <property type="match status" value="1"/>
</dbReference>
<dbReference type="AlphaFoldDB" id="A0A1G9WGY6"/>
<accession>A0A1G9WGY6</accession>
<dbReference type="InterPro" id="IPR037914">
    <property type="entry name" value="SpoVT-AbrB_sf"/>
</dbReference>
<evidence type="ECO:0000313" key="2">
    <source>
        <dbReference type="EMBL" id="SDM83587.1"/>
    </source>
</evidence>
<dbReference type="EMBL" id="FNHZ01000003">
    <property type="protein sequence ID" value="SDM83587.1"/>
    <property type="molecule type" value="Genomic_DNA"/>
</dbReference>
<gene>
    <name evidence="2" type="ORF">SAMN05216544_1199</name>
</gene>
<dbReference type="InterPro" id="IPR039052">
    <property type="entry name" value="Antitox_PemI-like"/>
</dbReference>
<dbReference type="SMART" id="SM00966">
    <property type="entry name" value="SpoVT_AbrB"/>
    <property type="match status" value="1"/>
</dbReference>
<evidence type="ECO:0000313" key="3">
    <source>
        <dbReference type="Proteomes" id="UP000187651"/>
    </source>
</evidence>
<dbReference type="RefSeq" id="WP_074521376.1">
    <property type="nucleotide sequence ID" value="NZ_FNHZ01000003.1"/>
</dbReference>
<keyword evidence="3" id="KW-1185">Reference proteome</keyword>
<dbReference type="Proteomes" id="UP000187651">
    <property type="component" value="Unassembled WGS sequence"/>
</dbReference>
<dbReference type="Pfam" id="PF04014">
    <property type="entry name" value="MazE_antitoxin"/>
    <property type="match status" value="1"/>
</dbReference>